<dbReference type="Proteomes" id="UP000240971">
    <property type="component" value="Unassembled WGS sequence"/>
</dbReference>
<comment type="caution">
    <text evidence="5">The sequence shown here is derived from an EMBL/GenBank/DDBJ whole genome shotgun (WGS) entry which is preliminary data.</text>
</comment>
<keyword evidence="2" id="KW-0378">Hydrolase</keyword>
<comment type="similarity">
    <text evidence="1">Belongs to the 'GDXG' lipolytic enzyme family.</text>
</comment>
<sequence length="330" mass="36376">MYSNDKFPEEIIPGPHVEAHTLAFLQALNAVSTPELFDLSLAEARATISAEQTTFDLNQLPAVVEEVNIHVPDAHSITVHIIRPDKNVGALPIVMYFHGGGWVLGDIATHERLARQIAIGAEVAVVLVNYSRSPEFIYPTALQEAYEATMWMAENGKVLHLDTTRIAVAGDSSGGNLATGVTLLAKQKGGPKLLLQLLFFPTLDHNFDTLSYRQYANGYFLTRAQMQWFWDEYVGTGVIRNEITVSPLRATTEDLKGLPSALIITAEHDVLRDEGEAYARNLMTAGVTVTATRYLGTIHAFMFLNNLWQTPAAKAAIAQANEKIREVFDI</sequence>
<dbReference type="Pfam" id="PF07859">
    <property type="entry name" value="Abhydrolase_3"/>
    <property type="match status" value="1"/>
</dbReference>
<name>A0A2P8HNP2_CHINA</name>
<organism evidence="5 6">
    <name type="scientific">Chitinophaga niastensis</name>
    <dbReference type="NCBI Taxonomy" id="536980"/>
    <lineage>
        <taxon>Bacteria</taxon>
        <taxon>Pseudomonadati</taxon>
        <taxon>Bacteroidota</taxon>
        <taxon>Chitinophagia</taxon>
        <taxon>Chitinophagales</taxon>
        <taxon>Chitinophagaceae</taxon>
        <taxon>Chitinophaga</taxon>
    </lineage>
</organism>
<protein>
    <submittedName>
        <fullName evidence="5">Acetyl esterase</fullName>
    </submittedName>
</protein>
<evidence type="ECO:0000313" key="6">
    <source>
        <dbReference type="Proteomes" id="UP000240971"/>
    </source>
</evidence>
<feature type="domain" description="Alpha/beta hydrolase fold-3" evidence="4">
    <location>
        <begin position="94"/>
        <end position="302"/>
    </location>
</feature>
<dbReference type="PANTHER" id="PTHR48081">
    <property type="entry name" value="AB HYDROLASE SUPERFAMILY PROTEIN C4A8.06C"/>
    <property type="match status" value="1"/>
</dbReference>
<gene>
    <name evidence="5" type="ORF">CLV51_102692</name>
</gene>
<dbReference type="InterPro" id="IPR013094">
    <property type="entry name" value="AB_hydrolase_3"/>
</dbReference>
<evidence type="ECO:0000256" key="3">
    <source>
        <dbReference type="PROSITE-ProRule" id="PRU10038"/>
    </source>
</evidence>
<evidence type="ECO:0000259" key="4">
    <source>
        <dbReference type="Pfam" id="PF07859"/>
    </source>
</evidence>
<feature type="active site" evidence="3">
    <location>
        <position position="172"/>
    </location>
</feature>
<keyword evidence="6" id="KW-1185">Reference proteome</keyword>
<dbReference type="PROSITE" id="PS01174">
    <property type="entry name" value="LIPASE_GDXG_SER"/>
    <property type="match status" value="1"/>
</dbReference>
<proteinExistence type="inferred from homology"/>
<dbReference type="AlphaFoldDB" id="A0A2P8HNP2"/>
<dbReference type="PANTHER" id="PTHR48081:SF8">
    <property type="entry name" value="ALPHA_BETA HYDROLASE FOLD-3 DOMAIN-CONTAINING PROTEIN-RELATED"/>
    <property type="match status" value="1"/>
</dbReference>
<evidence type="ECO:0000256" key="2">
    <source>
        <dbReference type="ARBA" id="ARBA00022801"/>
    </source>
</evidence>
<dbReference type="InterPro" id="IPR002168">
    <property type="entry name" value="Lipase_GDXG_HIS_AS"/>
</dbReference>
<dbReference type="InterPro" id="IPR050300">
    <property type="entry name" value="GDXG_lipolytic_enzyme"/>
</dbReference>
<dbReference type="InterPro" id="IPR029058">
    <property type="entry name" value="AB_hydrolase_fold"/>
</dbReference>
<dbReference type="PROSITE" id="PS01173">
    <property type="entry name" value="LIPASE_GDXG_HIS"/>
    <property type="match status" value="1"/>
</dbReference>
<dbReference type="RefSeq" id="WP_106528256.1">
    <property type="nucleotide sequence ID" value="NZ_PYAW01000002.1"/>
</dbReference>
<evidence type="ECO:0000313" key="5">
    <source>
        <dbReference type="EMBL" id="PSL47832.1"/>
    </source>
</evidence>
<evidence type="ECO:0000256" key="1">
    <source>
        <dbReference type="ARBA" id="ARBA00010515"/>
    </source>
</evidence>
<dbReference type="EMBL" id="PYAW01000002">
    <property type="protein sequence ID" value="PSL47832.1"/>
    <property type="molecule type" value="Genomic_DNA"/>
</dbReference>
<dbReference type="GO" id="GO:0016787">
    <property type="term" value="F:hydrolase activity"/>
    <property type="evidence" value="ECO:0007669"/>
    <property type="project" value="UniProtKB-KW"/>
</dbReference>
<dbReference type="Gene3D" id="3.40.50.1820">
    <property type="entry name" value="alpha/beta hydrolase"/>
    <property type="match status" value="1"/>
</dbReference>
<accession>A0A2P8HNP2</accession>
<dbReference type="OrthoDB" id="9815425at2"/>
<dbReference type="InterPro" id="IPR033140">
    <property type="entry name" value="Lipase_GDXG_put_SER_AS"/>
</dbReference>
<dbReference type="SUPFAM" id="SSF53474">
    <property type="entry name" value="alpha/beta-Hydrolases"/>
    <property type="match status" value="1"/>
</dbReference>
<reference evidence="5 6" key="1">
    <citation type="submission" date="2018-03" db="EMBL/GenBank/DDBJ databases">
        <title>Genomic Encyclopedia of Archaeal and Bacterial Type Strains, Phase II (KMG-II): from individual species to whole genera.</title>
        <authorList>
            <person name="Goeker M."/>
        </authorList>
    </citation>
    <scope>NUCLEOTIDE SEQUENCE [LARGE SCALE GENOMIC DNA]</scope>
    <source>
        <strain evidence="5 6">DSM 24859</strain>
    </source>
</reference>